<keyword evidence="4" id="KW-0238">DNA-binding</keyword>
<evidence type="ECO:0000256" key="3">
    <source>
        <dbReference type="ARBA" id="ARBA00023015"/>
    </source>
</evidence>
<evidence type="ECO:0000256" key="1">
    <source>
        <dbReference type="ARBA" id="ARBA00005384"/>
    </source>
</evidence>
<dbReference type="InterPro" id="IPR015424">
    <property type="entry name" value="PyrdxlP-dep_Trfase"/>
</dbReference>
<dbReference type="SMART" id="SM00345">
    <property type="entry name" value="HTH_GNTR"/>
    <property type="match status" value="1"/>
</dbReference>
<keyword evidence="3" id="KW-0805">Transcription regulation</keyword>
<dbReference type="Gene3D" id="1.10.10.10">
    <property type="entry name" value="Winged helix-like DNA-binding domain superfamily/Winged helix DNA-binding domain"/>
    <property type="match status" value="1"/>
</dbReference>
<dbReference type="InterPro" id="IPR000524">
    <property type="entry name" value="Tscrpt_reg_HTH_GntR"/>
</dbReference>
<dbReference type="CDD" id="cd07377">
    <property type="entry name" value="WHTH_GntR"/>
    <property type="match status" value="1"/>
</dbReference>
<dbReference type="Pfam" id="PF00392">
    <property type="entry name" value="GntR"/>
    <property type="match status" value="1"/>
</dbReference>
<dbReference type="Proteomes" id="UP000295060">
    <property type="component" value="Unassembled WGS sequence"/>
</dbReference>
<dbReference type="PANTHER" id="PTHR46577:SF1">
    <property type="entry name" value="HTH-TYPE TRANSCRIPTIONAL REGULATORY PROTEIN GABR"/>
    <property type="match status" value="1"/>
</dbReference>
<dbReference type="CDD" id="cd00609">
    <property type="entry name" value="AAT_like"/>
    <property type="match status" value="1"/>
</dbReference>
<dbReference type="SUPFAM" id="SSF46785">
    <property type="entry name" value="Winged helix' DNA-binding domain"/>
    <property type="match status" value="1"/>
</dbReference>
<dbReference type="InterPro" id="IPR036388">
    <property type="entry name" value="WH-like_DNA-bd_sf"/>
</dbReference>
<comment type="similarity">
    <text evidence="1">In the C-terminal section; belongs to the class-I pyridoxal-phosphate-dependent aminotransferase family.</text>
</comment>
<gene>
    <name evidence="7" type="ORF">EV137_2291</name>
</gene>
<keyword evidence="2" id="KW-0663">Pyridoxal phosphate</keyword>
<accession>A0ABY2FPB9</accession>
<dbReference type="PRINTS" id="PR00035">
    <property type="entry name" value="HTHGNTR"/>
</dbReference>
<dbReference type="PANTHER" id="PTHR46577">
    <property type="entry name" value="HTH-TYPE TRANSCRIPTIONAL REGULATORY PROTEIN GABR"/>
    <property type="match status" value="1"/>
</dbReference>
<evidence type="ECO:0000256" key="2">
    <source>
        <dbReference type="ARBA" id="ARBA00022898"/>
    </source>
</evidence>
<organism evidence="7 8">
    <name type="scientific">Kribbella pratensis</name>
    <dbReference type="NCBI Taxonomy" id="2512112"/>
    <lineage>
        <taxon>Bacteria</taxon>
        <taxon>Bacillati</taxon>
        <taxon>Actinomycetota</taxon>
        <taxon>Actinomycetes</taxon>
        <taxon>Propionibacteriales</taxon>
        <taxon>Kribbellaceae</taxon>
        <taxon>Kribbella</taxon>
    </lineage>
</organism>
<evidence type="ECO:0000313" key="7">
    <source>
        <dbReference type="EMBL" id="TDW94963.1"/>
    </source>
</evidence>
<dbReference type="Gene3D" id="3.40.640.10">
    <property type="entry name" value="Type I PLP-dependent aspartate aminotransferase-like (Major domain)"/>
    <property type="match status" value="1"/>
</dbReference>
<reference evidence="7 8" key="1">
    <citation type="submission" date="2019-03" db="EMBL/GenBank/DDBJ databases">
        <title>Genomic Encyclopedia of Type Strains, Phase III (KMG-III): the genomes of soil and plant-associated and newly described type strains.</title>
        <authorList>
            <person name="Whitman W."/>
        </authorList>
    </citation>
    <scope>NUCLEOTIDE SEQUENCE [LARGE SCALE GENOMIC DNA]</scope>
    <source>
        <strain evidence="7 8">VKMAc-2574</strain>
    </source>
</reference>
<evidence type="ECO:0000256" key="4">
    <source>
        <dbReference type="ARBA" id="ARBA00023125"/>
    </source>
</evidence>
<keyword evidence="8" id="KW-1185">Reference proteome</keyword>
<protein>
    <submittedName>
        <fullName evidence="7">GntR family transcriptional regulator</fullName>
    </submittedName>
</protein>
<dbReference type="InterPro" id="IPR004839">
    <property type="entry name" value="Aminotransferase_I/II_large"/>
</dbReference>
<dbReference type="EMBL" id="SODU01000001">
    <property type="protein sequence ID" value="TDW94963.1"/>
    <property type="molecule type" value="Genomic_DNA"/>
</dbReference>
<dbReference type="Pfam" id="PF00155">
    <property type="entry name" value="Aminotran_1_2"/>
    <property type="match status" value="1"/>
</dbReference>
<dbReference type="PROSITE" id="PS50949">
    <property type="entry name" value="HTH_GNTR"/>
    <property type="match status" value="1"/>
</dbReference>
<feature type="domain" description="HTH gntR-type" evidence="6">
    <location>
        <begin position="12"/>
        <end position="80"/>
    </location>
</feature>
<dbReference type="InterPro" id="IPR015421">
    <property type="entry name" value="PyrdxlP-dep_Trfase_major"/>
</dbReference>
<sequence>MVELHLNLVGRRELAGQIYRQIRDRILANELRAGATVPSTRELSGRLGVSRNTVAVAYDRLVAEGFLTSRTGVGTTVNGVPPSARVAADPPSAPLRARAAWDLIPEFDDLSAAAPAYDFRAGIPDAGEFPYAAWRRLVSDELRPRAVGRGAHITPAGLLPLREALARHVAVSRGVRARVEDLIVTSGIQQAADLTAKVLLEPGDTVAVEDPGYDPPRLLFEAAGARVVGVPVDGEGLVVDALPDDARLVYVTPSHQFPLGMAMSPTRRTALLQWAERVGAVIVEDDYDSEFRYAGRPLEPLHSLDPNGRVIYAASFSKVLLPTLRLGFLVVPPTLGAAFRKAKQLTDWHTAVPLQSALARFVDDGSLARHIRRMRRLYAERHHTMRETLWREFDGLLEPVPAMAGLHLSATIAAGGPMDTGVVARAKDAGVGIDSLSRFAIRERRNGLLIGYGGIPVNHIADGLRLLRQCLPVP</sequence>
<evidence type="ECO:0000256" key="5">
    <source>
        <dbReference type="ARBA" id="ARBA00023163"/>
    </source>
</evidence>
<proteinExistence type="inferred from homology"/>
<dbReference type="InterPro" id="IPR051446">
    <property type="entry name" value="HTH_trans_reg/aminotransferase"/>
</dbReference>
<comment type="caution">
    <text evidence="7">The sequence shown here is derived from an EMBL/GenBank/DDBJ whole genome shotgun (WGS) entry which is preliminary data.</text>
</comment>
<dbReference type="InterPro" id="IPR036390">
    <property type="entry name" value="WH_DNA-bd_sf"/>
</dbReference>
<name>A0ABY2FPB9_9ACTN</name>
<dbReference type="SUPFAM" id="SSF53383">
    <property type="entry name" value="PLP-dependent transferases"/>
    <property type="match status" value="1"/>
</dbReference>
<evidence type="ECO:0000259" key="6">
    <source>
        <dbReference type="PROSITE" id="PS50949"/>
    </source>
</evidence>
<keyword evidence="5" id="KW-0804">Transcription</keyword>
<evidence type="ECO:0000313" key="8">
    <source>
        <dbReference type="Proteomes" id="UP000295060"/>
    </source>
</evidence>